<dbReference type="InParanoid" id="A0A7X0JVG7"/>
<dbReference type="Proteomes" id="UP000528457">
    <property type="component" value="Unassembled WGS sequence"/>
</dbReference>
<evidence type="ECO:0000313" key="1">
    <source>
        <dbReference type="EMBL" id="MBB6523003.1"/>
    </source>
</evidence>
<dbReference type="RefSeq" id="WP_166844022.1">
    <property type="nucleotide sequence ID" value="NZ_JAAONY010000003.1"/>
</dbReference>
<proteinExistence type="predicted"/>
<reference evidence="1 2" key="1">
    <citation type="submission" date="2020-08" db="EMBL/GenBank/DDBJ databases">
        <title>Genomic Encyclopedia of Type Strains, Phase IV (KMG-IV): sequencing the most valuable type-strain genomes for metagenomic binning, comparative biology and taxonomic classification.</title>
        <authorList>
            <person name="Goeker M."/>
        </authorList>
    </citation>
    <scope>NUCLEOTIDE SEQUENCE [LARGE SCALE GENOMIC DNA]</scope>
    <source>
        <strain evidence="1 2">DSM 22368</strain>
    </source>
</reference>
<organism evidence="1 2">
    <name type="scientific">Pseudoteredinibacter isoporae</name>
    <dbReference type="NCBI Taxonomy" id="570281"/>
    <lineage>
        <taxon>Bacteria</taxon>
        <taxon>Pseudomonadati</taxon>
        <taxon>Pseudomonadota</taxon>
        <taxon>Gammaproteobacteria</taxon>
        <taxon>Cellvibrionales</taxon>
        <taxon>Cellvibrionaceae</taxon>
        <taxon>Pseudoteredinibacter</taxon>
    </lineage>
</organism>
<dbReference type="AlphaFoldDB" id="A0A7X0JVG7"/>
<evidence type="ECO:0000313" key="2">
    <source>
        <dbReference type="Proteomes" id="UP000528457"/>
    </source>
</evidence>
<gene>
    <name evidence="1" type="ORF">HNR48_003305</name>
</gene>
<dbReference type="EMBL" id="JACHHT010000003">
    <property type="protein sequence ID" value="MBB6523003.1"/>
    <property type="molecule type" value="Genomic_DNA"/>
</dbReference>
<name>A0A7X0JVG7_9GAMM</name>
<sequence>MTKDTQTLPRPGEITLLQLLYDGKIMPESWPRGMKFRGDFLTTPSECESLTWKEIDTYLWVMGQWHWSNQKLIELERKLSMAS</sequence>
<accession>A0A7X0JVG7</accession>
<comment type="caution">
    <text evidence="1">The sequence shown here is derived from an EMBL/GenBank/DDBJ whole genome shotgun (WGS) entry which is preliminary data.</text>
</comment>
<protein>
    <submittedName>
        <fullName evidence="1">Uncharacterized protein</fullName>
    </submittedName>
</protein>
<keyword evidence="2" id="KW-1185">Reference proteome</keyword>